<dbReference type="AlphaFoldDB" id="A0A0C3C1I5"/>
<dbReference type="STRING" id="686832.A0A0C3C1I5"/>
<protein>
    <recommendedName>
        <fullName evidence="1">NmrA-like domain-containing protein</fullName>
    </recommendedName>
</protein>
<dbReference type="InterPro" id="IPR008030">
    <property type="entry name" value="NmrA-like"/>
</dbReference>
<name>A0A0C3C1I5_HEBCY</name>
<dbReference type="Gene3D" id="3.40.50.720">
    <property type="entry name" value="NAD(P)-binding Rossmann-like Domain"/>
    <property type="match status" value="1"/>
</dbReference>
<accession>A0A0C3C1I5</accession>
<dbReference type="HOGENOM" id="CLU_007383_12_2_1"/>
<organism evidence="2 3">
    <name type="scientific">Hebeloma cylindrosporum</name>
    <dbReference type="NCBI Taxonomy" id="76867"/>
    <lineage>
        <taxon>Eukaryota</taxon>
        <taxon>Fungi</taxon>
        <taxon>Dikarya</taxon>
        <taxon>Basidiomycota</taxon>
        <taxon>Agaricomycotina</taxon>
        <taxon>Agaricomycetes</taxon>
        <taxon>Agaricomycetidae</taxon>
        <taxon>Agaricales</taxon>
        <taxon>Agaricineae</taxon>
        <taxon>Hymenogastraceae</taxon>
        <taxon>Hebeloma</taxon>
    </lineage>
</organism>
<evidence type="ECO:0000259" key="1">
    <source>
        <dbReference type="Pfam" id="PF05368"/>
    </source>
</evidence>
<dbReference type="SUPFAM" id="SSF51735">
    <property type="entry name" value="NAD(P)-binding Rossmann-fold domains"/>
    <property type="match status" value="1"/>
</dbReference>
<gene>
    <name evidence="2" type="ORF">M413DRAFT_444414</name>
</gene>
<dbReference type="InterPro" id="IPR036291">
    <property type="entry name" value="NAD(P)-bd_dom_sf"/>
</dbReference>
<reference evidence="3" key="2">
    <citation type="submission" date="2015-01" db="EMBL/GenBank/DDBJ databases">
        <title>Evolutionary Origins and Diversification of the Mycorrhizal Mutualists.</title>
        <authorList>
            <consortium name="DOE Joint Genome Institute"/>
            <consortium name="Mycorrhizal Genomics Consortium"/>
            <person name="Kohler A."/>
            <person name="Kuo A."/>
            <person name="Nagy L.G."/>
            <person name="Floudas D."/>
            <person name="Copeland A."/>
            <person name="Barry K.W."/>
            <person name="Cichocki N."/>
            <person name="Veneault-Fourrey C."/>
            <person name="LaButti K."/>
            <person name="Lindquist E.A."/>
            <person name="Lipzen A."/>
            <person name="Lundell T."/>
            <person name="Morin E."/>
            <person name="Murat C."/>
            <person name="Riley R."/>
            <person name="Ohm R."/>
            <person name="Sun H."/>
            <person name="Tunlid A."/>
            <person name="Henrissat B."/>
            <person name="Grigoriev I.V."/>
            <person name="Hibbett D.S."/>
            <person name="Martin F."/>
        </authorList>
    </citation>
    <scope>NUCLEOTIDE SEQUENCE [LARGE SCALE GENOMIC DNA]</scope>
    <source>
        <strain evidence="3">h7</strain>
    </source>
</reference>
<feature type="domain" description="NmrA-like" evidence="1">
    <location>
        <begin position="5"/>
        <end position="83"/>
    </location>
</feature>
<sequence length="349" mass="38083">MAIENTILLLGATGYLGSQFLVDLGRKSLPFSVIALVRNVGEEKEAKLKKLYPNLEIIEGTLEDADKIKDLASKAKYVINSASAHSGSVDAILAGLEKQSAVRPGDPPVYIHISGLGILTDYARGEEVDEATIPRYSDVGFHLEQLPPPNQALPTVKTVARVVAAGTRQENPIRTIIVFPGYVYGLGEGFRKSSLGYQMFLDIGESAGFAGTWGPGHNSMTNIHIKDYSNGLMMIFEAILQDKADEGAQGYYFLTSDEPPVTFREVTQVIGDVMFSKGHYKEGGTQPLPQAVTEASGDFGWALMGGNHRVDTQRLRKLGWEAKETKKVPLLESLPLELEVAIRERQGTF</sequence>
<proteinExistence type="predicted"/>
<evidence type="ECO:0000313" key="3">
    <source>
        <dbReference type="Proteomes" id="UP000053424"/>
    </source>
</evidence>
<dbReference type="Pfam" id="PF05368">
    <property type="entry name" value="NmrA"/>
    <property type="match status" value="1"/>
</dbReference>
<dbReference type="PANTHER" id="PTHR48079">
    <property type="entry name" value="PROTEIN YEEZ"/>
    <property type="match status" value="1"/>
</dbReference>
<dbReference type="PANTHER" id="PTHR48079:SF6">
    <property type="entry name" value="NAD(P)-BINDING DOMAIN-CONTAINING PROTEIN-RELATED"/>
    <property type="match status" value="1"/>
</dbReference>
<dbReference type="InterPro" id="IPR051783">
    <property type="entry name" value="NAD(P)-dependent_oxidoreduct"/>
</dbReference>
<reference evidence="2 3" key="1">
    <citation type="submission" date="2014-04" db="EMBL/GenBank/DDBJ databases">
        <authorList>
            <consortium name="DOE Joint Genome Institute"/>
            <person name="Kuo A."/>
            <person name="Gay G."/>
            <person name="Dore J."/>
            <person name="Kohler A."/>
            <person name="Nagy L.G."/>
            <person name="Floudas D."/>
            <person name="Copeland A."/>
            <person name="Barry K.W."/>
            <person name="Cichocki N."/>
            <person name="Veneault-Fourrey C."/>
            <person name="LaButti K."/>
            <person name="Lindquist E.A."/>
            <person name="Lipzen A."/>
            <person name="Lundell T."/>
            <person name="Morin E."/>
            <person name="Murat C."/>
            <person name="Sun H."/>
            <person name="Tunlid A."/>
            <person name="Henrissat B."/>
            <person name="Grigoriev I.V."/>
            <person name="Hibbett D.S."/>
            <person name="Martin F."/>
            <person name="Nordberg H.P."/>
            <person name="Cantor M.N."/>
            <person name="Hua S.X."/>
        </authorList>
    </citation>
    <scope>NUCLEOTIDE SEQUENCE [LARGE SCALE GENOMIC DNA]</scope>
    <source>
        <strain evidence="3">h7</strain>
    </source>
</reference>
<dbReference type="Proteomes" id="UP000053424">
    <property type="component" value="Unassembled WGS sequence"/>
</dbReference>
<dbReference type="EMBL" id="KN831777">
    <property type="protein sequence ID" value="KIM42745.1"/>
    <property type="molecule type" value="Genomic_DNA"/>
</dbReference>
<evidence type="ECO:0000313" key="2">
    <source>
        <dbReference type="EMBL" id="KIM42745.1"/>
    </source>
</evidence>
<dbReference type="OrthoDB" id="2130169at2759"/>
<dbReference type="GO" id="GO:0005737">
    <property type="term" value="C:cytoplasm"/>
    <property type="evidence" value="ECO:0007669"/>
    <property type="project" value="TreeGrafter"/>
</dbReference>
<dbReference type="GO" id="GO:0004029">
    <property type="term" value="F:aldehyde dehydrogenase (NAD+) activity"/>
    <property type="evidence" value="ECO:0007669"/>
    <property type="project" value="TreeGrafter"/>
</dbReference>
<keyword evidence="3" id="KW-1185">Reference proteome</keyword>